<dbReference type="InterPro" id="IPR043519">
    <property type="entry name" value="NT_sf"/>
</dbReference>
<dbReference type="GO" id="GO:0031123">
    <property type="term" value="P:RNA 3'-end processing"/>
    <property type="evidence" value="ECO:0007669"/>
    <property type="project" value="TreeGrafter"/>
</dbReference>
<dbReference type="GO" id="GO:0031499">
    <property type="term" value="C:TRAMP complex"/>
    <property type="evidence" value="ECO:0007669"/>
    <property type="project" value="TreeGrafter"/>
</dbReference>
<dbReference type="Gene3D" id="1.10.1410.10">
    <property type="match status" value="1"/>
</dbReference>
<feature type="region of interest" description="Disordered" evidence="3">
    <location>
        <begin position="442"/>
        <end position="486"/>
    </location>
</feature>
<protein>
    <recommendedName>
        <fullName evidence="8">Polymerase nucleotidyl transferase domain-containing protein</fullName>
    </recommendedName>
</protein>
<dbReference type="Proteomes" id="UP001295423">
    <property type="component" value="Unassembled WGS sequence"/>
</dbReference>
<dbReference type="Gene3D" id="3.30.460.10">
    <property type="entry name" value="Beta Polymerase, domain 2"/>
    <property type="match status" value="1"/>
</dbReference>
<gene>
    <name evidence="6" type="ORF">CYCCA115_LOCUS2563</name>
</gene>
<dbReference type="Pfam" id="PF22600">
    <property type="entry name" value="MTPAP-like_central"/>
    <property type="match status" value="1"/>
</dbReference>
<evidence type="ECO:0000259" key="4">
    <source>
        <dbReference type="Pfam" id="PF03828"/>
    </source>
</evidence>
<keyword evidence="2" id="KW-0460">Magnesium</keyword>
<proteinExistence type="predicted"/>
<feature type="region of interest" description="Disordered" evidence="3">
    <location>
        <begin position="638"/>
        <end position="709"/>
    </location>
</feature>
<dbReference type="Pfam" id="PF03828">
    <property type="entry name" value="PAP_assoc"/>
    <property type="match status" value="1"/>
</dbReference>
<feature type="domain" description="Poly(A) RNA polymerase mitochondrial-like central palm" evidence="5">
    <location>
        <begin position="1051"/>
        <end position="1191"/>
    </location>
</feature>
<evidence type="ECO:0008006" key="8">
    <source>
        <dbReference type="Google" id="ProtNLM"/>
    </source>
</evidence>
<dbReference type="InterPro" id="IPR054708">
    <property type="entry name" value="MTPAP-like_central"/>
</dbReference>
<dbReference type="PANTHER" id="PTHR23092">
    <property type="entry name" value="POLY(A) RNA POLYMERASE"/>
    <property type="match status" value="1"/>
</dbReference>
<dbReference type="InterPro" id="IPR002058">
    <property type="entry name" value="PAP_assoc"/>
</dbReference>
<reference evidence="6" key="1">
    <citation type="submission" date="2023-08" db="EMBL/GenBank/DDBJ databases">
        <authorList>
            <person name="Audoor S."/>
            <person name="Bilcke G."/>
        </authorList>
    </citation>
    <scope>NUCLEOTIDE SEQUENCE</scope>
</reference>
<feature type="compositionally biased region" description="Basic residues" evidence="3">
    <location>
        <begin position="349"/>
        <end position="372"/>
    </location>
</feature>
<dbReference type="GO" id="GO:0043634">
    <property type="term" value="P:polyadenylation-dependent ncRNA catabolic process"/>
    <property type="evidence" value="ECO:0007669"/>
    <property type="project" value="TreeGrafter"/>
</dbReference>
<sequence>MSIEGTEETKGSHEHDLFRKWLSSLSKQELLHAMQIEFETSSDGCHEYDLLKEMIALQVPLETPVHPKALGYKPYTQLGPTLDYEHGKERSIWKKPRMFQWIPIPQNNSIKRKGRPQQRFDVIARSKVSPSGESWSLGTTREQREQDKSLLQGTYFDYSTPTPRLIFKADRLSAQADIIRTLHVSSRGHLFRPQNRSSIPFCSSWLQPTIRWFSLSLYLASRFQVALWVKFRKNGKANHEKAQFESAILETAITRAMHSGIKEALQNDIAKSLDFLRDSISWCSMNTSGLAFRGGDWNSVHSALVHIPLLEIAKPKQKLYALVRTSFELELSVELEKALLDEPLERHAHSARKSKRLKPNNKKRKGRRKKTDQKKTPVQIIDSEHVDMVSIDEPVSKILSFPDNQTSPRLRSRNIIMILSLLDDFVEEAFLKVGLEPSVPFDLCGGGQKNESTKSKQPYFRSRGDYSKGGRSEEPSPSPAATPPSEMISFESKLATERMQSPLSFQWPSTNEYYPFQDNSSAAIQPTFSQTLLSSGLYQSDALEVFSFGQTGQSNPINGWPFVNPYQGRERSILTDFFLSQEDRSDDELSVPASTAASISSSTCKDFTAVADPEAEESGAASEMVILTDDTSIQRTLDANDFDSKNHHDATKKERKADTDPEPEVVLHKSITSANVREVEKADRDDETSASSNCRSPSPQAPITPPPTLSPILVSLADLQHLKHLALTPERISSATARKKTSRTFSDTPMPGSLPSSPVLSEMDGLKQSRSREDLRIANFRDDHRIRLKKGIQQRHHRLADLQQSYKAVAVKSLAKPIASSKSRNFDFRTHLIESTGKKELQRESCAHSETAMDGRSEDLQWQHDSRKHLLDEIESKVVMKDETTTITSALSQREVEDLRSIREERNAFRDMCLTLGAEVAKLKAMLATQTATPAVPYHESFSQPMYNPGSFDPHSMPPFFHGMKRGQRNGAMSDAGIHRVGDHESQVSEDDGFDAISRSRVDATKQISSTATVAESETSIEITASVVQGGLAGRIPEFEASPVHGLQSRLTKDIMRFLNVTQTQLQKQGNKRRVAVERFSRLVDTLWPRAQVKLYGSHVSGVCLPSSDLDFVVCLPAVHKNAPALAPGVLEGRNAINESCQKLLARELKGESWIDPRSIKLIERTVVPVIKVSTKDTRARVLQLDISFDSPEHHGLAAVEMVSQILEELPLIRPLVLVLKQFLLDRGLLTAYTGGLSSYCLFLMVARYLQEQPSSYGDCGSLLMGFLDFYGNFFDPRATGISVRRRQYFVRPNYSAVSYFEVGDGMWPPPSPTHQTHAASGSPAKAPRDFLRRNSFSDAGSVDDIRRPARPLRLGTGHRYVSHNIAHTEKLNKHYEHGRPFTFDPLFVEDPLSSRNNVGRNAFRIFQVQRAFSDAHRALVASLEWDINLSEELNDDVDYPLLKCLLHSEDVLYEL</sequence>
<dbReference type="InterPro" id="IPR045862">
    <property type="entry name" value="Trf4-like"/>
</dbReference>
<keyword evidence="7" id="KW-1185">Reference proteome</keyword>
<evidence type="ECO:0000259" key="5">
    <source>
        <dbReference type="Pfam" id="PF22600"/>
    </source>
</evidence>
<comment type="caution">
    <text evidence="6">The sequence shown here is derived from an EMBL/GenBank/DDBJ whole genome shotgun (WGS) entry which is preliminary data.</text>
</comment>
<evidence type="ECO:0000313" key="6">
    <source>
        <dbReference type="EMBL" id="CAJ1931824.1"/>
    </source>
</evidence>
<dbReference type="EMBL" id="CAKOGP040000180">
    <property type="protein sequence ID" value="CAJ1931824.1"/>
    <property type="molecule type" value="Genomic_DNA"/>
</dbReference>
<evidence type="ECO:0000256" key="2">
    <source>
        <dbReference type="ARBA" id="ARBA00022842"/>
    </source>
</evidence>
<feature type="domain" description="PAP-associated" evidence="4">
    <location>
        <begin position="1261"/>
        <end position="1295"/>
    </location>
</feature>
<feature type="region of interest" description="Disordered" evidence="3">
    <location>
        <begin position="347"/>
        <end position="378"/>
    </location>
</feature>
<dbReference type="GO" id="GO:0003729">
    <property type="term" value="F:mRNA binding"/>
    <property type="evidence" value="ECO:0007669"/>
    <property type="project" value="TreeGrafter"/>
</dbReference>
<organism evidence="6 7">
    <name type="scientific">Cylindrotheca closterium</name>
    <dbReference type="NCBI Taxonomy" id="2856"/>
    <lineage>
        <taxon>Eukaryota</taxon>
        <taxon>Sar</taxon>
        <taxon>Stramenopiles</taxon>
        <taxon>Ochrophyta</taxon>
        <taxon>Bacillariophyta</taxon>
        <taxon>Bacillariophyceae</taxon>
        <taxon>Bacillariophycidae</taxon>
        <taxon>Bacillariales</taxon>
        <taxon>Bacillariaceae</taxon>
        <taxon>Cylindrotheca</taxon>
    </lineage>
</organism>
<evidence type="ECO:0000256" key="1">
    <source>
        <dbReference type="ARBA" id="ARBA00022723"/>
    </source>
</evidence>
<dbReference type="PANTHER" id="PTHR23092:SF15">
    <property type="entry name" value="INACTIVE NON-CANONICAL POLY(A) RNA POLYMERASE PROTEIN TRF4-2-RELATED"/>
    <property type="match status" value="1"/>
</dbReference>
<dbReference type="SUPFAM" id="SSF81631">
    <property type="entry name" value="PAP/OAS1 substrate-binding domain"/>
    <property type="match status" value="1"/>
</dbReference>
<evidence type="ECO:0000256" key="3">
    <source>
        <dbReference type="SAM" id="MobiDB-lite"/>
    </source>
</evidence>
<dbReference type="GO" id="GO:1990817">
    <property type="term" value="F:poly(A) RNA polymerase activity"/>
    <property type="evidence" value="ECO:0007669"/>
    <property type="project" value="InterPro"/>
</dbReference>
<dbReference type="GO" id="GO:0005730">
    <property type="term" value="C:nucleolus"/>
    <property type="evidence" value="ECO:0007669"/>
    <property type="project" value="TreeGrafter"/>
</dbReference>
<dbReference type="GO" id="GO:0046872">
    <property type="term" value="F:metal ion binding"/>
    <property type="evidence" value="ECO:0007669"/>
    <property type="project" value="UniProtKB-KW"/>
</dbReference>
<dbReference type="CDD" id="cd05402">
    <property type="entry name" value="NT_PAP_TUTase"/>
    <property type="match status" value="1"/>
</dbReference>
<feature type="compositionally biased region" description="Basic and acidic residues" evidence="3">
    <location>
        <begin position="462"/>
        <end position="474"/>
    </location>
</feature>
<accession>A0AAD2CG94</accession>
<evidence type="ECO:0000313" key="7">
    <source>
        <dbReference type="Proteomes" id="UP001295423"/>
    </source>
</evidence>
<dbReference type="SUPFAM" id="SSF81301">
    <property type="entry name" value="Nucleotidyltransferase"/>
    <property type="match status" value="1"/>
</dbReference>
<feature type="region of interest" description="Disordered" evidence="3">
    <location>
        <begin position="734"/>
        <end position="768"/>
    </location>
</feature>
<name>A0AAD2CG94_9STRA</name>
<keyword evidence="1" id="KW-0479">Metal-binding</keyword>
<feature type="compositionally biased region" description="Basic and acidic residues" evidence="3">
    <location>
        <begin position="642"/>
        <end position="659"/>
    </location>
</feature>
<feature type="compositionally biased region" description="Pro residues" evidence="3">
    <location>
        <begin position="699"/>
        <end position="709"/>
    </location>
</feature>